<sequence>MSIDWAAFLIVAVTSLVATAVLVSLYSLGVRLLGSRRSEDDGAGTGEAEAARPAIATVGAITCFALCAVAVLFGIYLIVPFLHG</sequence>
<accession>A0A1X9LQZ0</accession>
<evidence type="ECO:0000313" key="2">
    <source>
        <dbReference type="Proteomes" id="UP000192775"/>
    </source>
</evidence>
<gene>
    <name evidence="1" type="ORF">B5808_10225</name>
</gene>
<name>A0A1X9LQZ0_9MICO</name>
<dbReference type="STRING" id="1619308.B5808_10225"/>
<protein>
    <submittedName>
        <fullName evidence="1">Uncharacterized protein</fullName>
    </submittedName>
</protein>
<organism evidence="1 2">
    <name type="scientific">Cnuibacter physcomitrellae</name>
    <dbReference type="NCBI Taxonomy" id="1619308"/>
    <lineage>
        <taxon>Bacteria</taxon>
        <taxon>Bacillati</taxon>
        <taxon>Actinomycetota</taxon>
        <taxon>Actinomycetes</taxon>
        <taxon>Micrococcales</taxon>
        <taxon>Microbacteriaceae</taxon>
        <taxon>Cnuibacter</taxon>
    </lineage>
</organism>
<dbReference type="KEGG" id="cphy:B5808_10225"/>
<evidence type="ECO:0000313" key="1">
    <source>
        <dbReference type="EMBL" id="ARJ05559.1"/>
    </source>
</evidence>
<keyword evidence="2" id="KW-1185">Reference proteome</keyword>
<dbReference type="RefSeq" id="WP_085019697.1">
    <property type="nucleotide sequence ID" value="NZ_BMHD01000001.1"/>
</dbReference>
<dbReference type="Proteomes" id="UP000192775">
    <property type="component" value="Chromosome"/>
</dbReference>
<dbReference type="AlphaFoldDB" id="A0A1X9LQZ0"/>
<dbReference type="EMBL" id="CP020715">
    <property type="protein sequence ID" value="ARJ05559.1"/>
    <property type="molecule type" value="Genomic_DNA"/>
</dbReference>
<proteinExistence type="predicted"/>
<reference evidence="1 2" key="1">
    <citation type="submission" date="2017-04" db="EMBL/GenBank/DDBJ databases">
        <authorList>
            <person name="Afonso C.L."/>
            <person name="Miller P.J."/>
            <person name="Scott M.A."/>
            <person name="Spackman E."/>
            <person name="Goraichik I."/>
            <person name="Dimitrov K.M."/>
            <person name="Suarez D.L."/>
            <person name="Swayne D.E."/>
        </authorList>
    </citation>
    <scope>NUCLEOTIDE SEQUENCE [LARGE SCALE GENOMIC DNA]</scope>
    <source>
        <strain evidence="2">XA(T)</strain>
    </source>
</reference>